<proteinExistence type="predicted"/>
<accession>A0A498HIS5</accession>
<sequence>MWILKTKITYLFTVNVPGKFGHLIWKMRNQIVFNNAKAYPSRVAFLAFNMANEYNNANKENYVACMKQEGLIRWHRWVMISTN</sequence>
<dbReference type="EMBL" id="RDQH01000342">
    <property type="protein sequence ID" value="RXH71398.1"/>
    <property type="molecule type" value="Genomic_DNA"/>
</dbReference>
<dbReference type="Proteomes" id="UP000290289">
    <property type="component" value="Chromosome 16"/>
</dbReference>
<gene>
    <name evidence="1" type="ORF">DVH24_018753</name>
</gene>
<dbReference type="AlphaFoldDB" id="A0A498HIS5"/>
<keyword evidence="2" id="KW-1185">Reference proteome</keyword>
<name>A0A498HIS5_MALDO</name>
<reference evidence="1 2" key="1">
    <citation type="submission" date="2018-10" db="EMBL/GenBank/DDBJ databases">
        <title>A high-quality apple genome assembly.</title>
        <authorList>
            <person name="Hu J."/>
        </authorList>
    </citation>
    <scope>NUCLEOTIDE SEQUENCE [LARGE SCALE GENOMIC DNA]</scope>
    <source>
        <strain evidence="2">cv. HFTH1</strain>
        <tissue evidence="1">Young leaf</tissue>
    </source>
</reference>
<comment type="caution">
    <text evidence="1">The sequence shown here is derived from an EMBL/GenBank/DDBJ whole genome shotgun (WGS) entry which is preliminary data.</text>
</comment>
<protein>
    <submittedName>
        <fullName evidence="1">Uncharacterized protein</fullName>
    </submittedName>
</protein>
<evidence type="ECO:0000313" key="2">
    <source>
        <dbReference type="Proteomes" id="UP000290289"/>
    </source>
</evidence>
<evidence type="ECO:0000313" key="1">
    <source>
        <dbReference type="EMBL" id="RXH71398.1"/>
    </source>
</evidence>
<organism evidence="1 2">
    <name type="scientific">Malus domestica</name>
    <name type="common">Apple</name>
    <name type="synonym">Pyrus malus</name>
    <dbReference type="NCBI Taxonomy" id="3750"/>
    <lineage>
        <taxon>Eukaryota</taxon>
        <taxon>Viridiplantae</taxon>
        <taxon>Streptophyta</taxon>
        <taxon>Embryophyta</taxon>
        <taxon>Tracheophyta</taxon>
        <taxon>Spermatophyta</taxon>
        <taxon>Magnoliopsida</taxon>
        <taxon>eudicotyledons</taxon>
        <taxon>Gunneridae</taxon>
        <taxon>Pentapetalae</taxon>
        <taxon>rosids</taxon>
        <taxon>fabids</taxon>
        <taxon>Rosales</taxon>
        <taxon>Rosaceae</taxon>
        <taxon>Amygdaloideae</taxon>
        <taxon>Maleae</taxon>
        <taxon>Malus</taxon>
    </lineage>
</organism>